<gene>
    <name evidence="3" type="primary">TEX36</name>
</gene>
<protein>
    <submittedName>
        <fullName evidence="3">Testis expressed 36</fullName>
    </submittedName>
</protein>
<sequence>MAEDGSGQPGDRRPGDWFAHLGVEQGELESTTTASQRHVLNSAAALGKDHRTPLEYKARVQEAGNNNFPFSSHDNRHDICNAAEYFDLGMGLRKQDPEKQKQNSHNFFEWARAPGRSSSEGFVTVYQTSFVADQASGNEGCCCRRYPKHHIHRACSEQKECCPHPAPEEDSVLQPDETC</sequence>
<dbReference type="Pfam" id="PF15115">
    <property type="entry name" value="HDNR"/>
    <property type="match status" value="1"/>
</dbReference>
<evidence type="ECO:0000313" key="3">
    <source>
        <dbReference type="Ensembl" id="ENSFALP00000024310.1"/>
    </source>
</evidence>
<feature type="region of interest" description="Disordered" evidence="1">
    <location>
        <begin position="160"/>
        <end position="179"/>
    </location>
</feature>
<dbReference type="Proteomes" id="UP000016665">
    <property type="component" value="Chromosome 6"/>
</dbReference>
<dbReference type="PANTHER" id="PTHR35440:SF1">
    <property type="entry name" value="TESTIS-EXPRESSED PROTEIN 36"/>
    <property type="match status" value="1"/>
</dbReference>
<dbReference type="GeneID" id="101806052"/>
<evidence type="ECO:0000256" key="1">
    <source>
        <dbReference type="SAM" id="MobiDB-lite"/>
    </source>
</evidence>
<keyword evidence="4" id="KW-1185">Reference proteome</keyword>
<dbReference type="RefSeq" id="XP_005048907.1">
    <property type="nucleotide sequence ID" value="XM_005048850.2"/>
</dbReference>
<dbReference type="KEGG" id="fab:101806052"/>
<organism evidence="3 4">
    <name type="scientific">Ficedula albicollis</name>
    <name type="common">Collared flycatcher</name>
    <name type="synonym">Muscicapa albicollis</name>
    <dbReference type="NCBI Taxonomy" id="59894"/>
    <lineage>
        <taxon>Eukaryota</taxon>
        <taxon>Metazoa</taxon>
        <taxon>Chordata</taxon>
        <taxon>Craniata</taxon>
        <taxon>Vertebrata</taxon>
        <taxon>Euteleostomi</taxon>
        <taxon>Archelosauria</taxon>
        <taxon>Archosauria</taxon>
        <taxon>Dinosauria</taxon>
        <taxon>Saurischia</taxon>
        <taxon>Theropoda</taxon>
        <taxon>Coelurosauria</taxon>
        <taxon>Aves</taxon>
        <taxon>Neognathae</taxon>
        <taxon>Neoaves</taxon>
        <taxon>Telluraves</taxon>
        <taxon>Australaves</taxon>
        <taxon>Passeriformes</taxon>
        <taxon>Muscicapidae</taxon>
        <taxon>Ficedula</taxon>
    </lineage>
</organism>
<name>A0A803VNK4_FICAL</name>
<reference evidence="3" key="2">
    <citation type="submission" date="2025-05" db="UniProtKB">
        <authorList>
            <consortium name="Ensembl"/>
        </authorList>
    </citation>
    <scope>IDENTIFICATION</scope>
</reference>
<evidence type="ECO:0000259" key="2">
    <source>
        <dbReference type="Pfam" id="PF15115"/>
    </source>
</evidence>
<dbReference type="InterPro" id="IPR029369">
    <property type="entry name" value="HDNR"/>
</dbReference>
<dbReference type="PANTHER" id="PTHR35440">
    <property type="entry name" value="TESTIS-EXPRESSED PROTEIN 36"/>
    <property type="match status" value="1"/>
</dbReference>
<dbReference type="GeneTree" id="ENSGT00950000183683"/>
<evidence type="ECO:0000313" key="4">
    <source>
        <dbReference type="Proteomes" id="UP000016665"/>
    </source>
</evidence>
<dbReference type="Ensembl" id="ENSFALT00000034930.1">
    <property type="protein sequence ID" value="ENSFALP00000024310.1"/>
    <property type="gene ID" value="ENSFALG00000024991.1"/>
</dbReference>
<dbReference type="Ensembl" id="ENSFALT00000042782.1">
    <property type="protein sequence ID" value="ENSFALP00000033615.1"/>
    <property type="gene ID" value="ENSFALG00000024991.1"/>
</dbReference>
<dbReference type="CTD" id="387718"/>
<dbReference type="AlphaFoldDB" id="A0A803VNK4"/>
<dbReference type="OrthoDB" id="10003408at2759"/>
<proteinExistence type="predicted"/>
<reference evidence="3 4" key="1">
    <citation type="journal article" date="2012" name="Nature">
        <title>The genomic landscape of species divergence in Ficedula flycatchers.</title>
        <authorList>
            <person name="Ellegren H."/>
            <person name="Smeds L."/>
            <person name="Burri R."/>
            <person name="Olason P.I."/>
            <person name="Backstrom N."/>
            <person name="Kawakami T."/>
            <person name="Kunstner A."/>
            <person name="Makinen H."/>
            <person name="Nadachowska-Brzyska K."/>
            <person name="Qvarnstrom A."/>
            <person name="Uebbing S."/>
            <person name="Wolf J.B."/>
        </authorList>
    </citation>
    <scope>NUCLEOTIDE SEQUENCE [LARGE SCALE GENOMIC DNA]</scope>
</reference>
<feature type="domain" description="Domain of unknown function with conserved HDNR motif" evidence="2">
    <location>
        <begin position="13"/>
        <end position="153"/>
    </location>
</feature>
<accession>A0A803VNK4</accession>